<gene>
    <name evidence="1" type="ORF">RESH_03321</name>
</gene>
<sequence length="40" mass="4477">MKTWMLSSFHLRFIALPLTQAEGTKAIQIDPDDSNSQSTP</sequence>
<organism evidence="1 2">
    <name type="scientific">Rhodopirellula europaea SH398</name>
    <dbReference type="NCBI Taxonomy" id="1263868"/>
    <lineage>
        <taxon>Bacteria</taxon>
        <taxon>Pseudomonadati</taxon>
        <taxon>Planctomycetota</taxon>
        <taxon>Planctomycetia</taxon>
        <taxon>Pirellulales</taxon>
        <taxon>Pirellulaceae</taxon>
        <taxon>Rhodopirellula</taxon>
    </lineage>
</organism>
<name>M5SEI9_9BACT</name>
<dbReference type="Proteomes" id="UP000011996">
    <property type="component" value="Unassembled WGS sequence"/>
</dbReference>
<dbReference type="AlphaFoldDB" id="M5SEI9"/>
<dbReference type="EMBL" id="ANOF01000106">
    <property type="protein sequence ID" value="EMI26107.1"/>
    <property type="molecule type" value="Genomic_DNA"/>
</dbReference>
<comment type="caution">
    <text evidence="1">The sequence shown here is derived from an EMBL/GenBank/DDBJ whole genome shotgun (WGS) entry which is preliminary data.</text>
</comment>
<proteinExistence type="predicted"/>
<evidence type="ECO:0000313" key="1">
    <source>
        <dbReference type="EMBL" id="EMI26107.1"/>
    </source>
</evidence>
<dbReference type="STRING" id="1263868.RESH_03321"/>
<dbReference type="PATRIC" id="fig|1263868.3.peg.3584"/>
<protein>
    <submittedName>
        <fullName evidence="1">Uncharacterized protein</fullName>
    </submittedName>
</protein>
<accession>M5SEI9</accession>
<evidence type="ECO:0000313" key="2">
    <source>
        <dbReference type="Proteomes" id="UP000011996"/>
    </source>
</evidence>
<reference evidence="1 2" key="1">
    <citation type="journal article" date="2013" name="Mar. Genomics">
        <title>Expression of sulfatases in Rhodopirellula baltica and the diversity of sulfatases in the genus Rhodopirellula.</title>
        <authorList>
            <person name="Wegner C.E."/>
            <person name="Richter-Heitmann T."/>
            <person name="Klindworth A."/>
            <person name="Klockow C."/>
            <person name="Richter M."/>
            <person name="Achstetter T."/>
            <person name="Glockner F.O."/>
            <person name="Harder J."/>
        </authorList>
    </citation>
    <scope>NUCLEOTIDE SEQUENCE [LARGE SCALE GENOMIC DNA]</scope>
    <source>
        <strain evidence="1 2">SH398</strain>
    </source>
</reference>